<dbReference type="PANTHER" id="PTHR30212">
    <property type="entry name" value="PROTEIN YIIM"/>
    <property type="match status" value="1"/>
</dbReference>
<dbReference type="SUPFAM" id="SSF50800">
    <property type="entry name" value="PK beta-barrel domain-like"/>
    <property type="match status" value="1"/>
</dbReference>
<dbReference type="GO" id="GO:0030170">
    <property type="term" value="F:pyridoxal phosphate binding"/>
    <property type="evidence" value="ECO:0007669"/>
    <property type="project" value="InterPro"/>
</dbReference>
<dbReference type="Gene3D" id="2.40.33.20">
    <property type="entry name" value="PK beta-barrel domain-like"/>
    <property type="match status" value="1"/>
</dbReference>
<dbReference type="PROSITE" id="PS51340">
    <property type="entry name" value="MOSC"/>
    <property type="match status" value="1"/>
</dbReference>
<evidence type="ECO:0000259" key="1">
    <source>
        <dbReference type="PROSITE" id="PS51340"/>
    </source>
</evidence>
<dbReference type="InterPro" id="IPR052353">
    <property type="entry name" value="Benzoxazolinone_Detox_Enz"/>
</dbReference>
<dbReference type="PANTHER" id="PTHR30212:SF2">
    <property type="entry name" value="PROTEIN YIIM"/>
    <property type="match status" value="1"/>
</dbReference>
<gene>
    <name evidence="2" type="ORF">METZ01_LOCUS108895</name>
</gene>
<evidence type="ECO:0000313" key="2">
    <source>
        <dbReference type="EMBL" id="SVA56041.1"/>
    </source>
</evidence>
<dbReference type="InterPro" id="IPR011037">
    <property type="entry name" value="Pyrv_Knase-like_insert_dom_sf"/>
</dbReference>
<name>A0A381WUT8_9ZZZZ</name>
<dbReference type="GO" id="GO:0003824">
    <property type="term" value="F:catalytic activity"/>
    <property type="evidence" value="ECO:0007669"/>
    <property type="project" value="InterPro"/>
</dbReference>
<dbReference type="AlphaFoldDB" id="A0A381WUT8"/>
<accession>A0A381WUT8</accession>
<sequence length="148" mass="16354">VNVRGDGGVPKLPVRAATLRLDGVEGDYNRFRTEKRNNDADRAVCIFSLERIHDLQREGHPIEIGTTGENLTIEGLDWPTLKVGMKFKVGGATIELSEPCAPCSVISESFKEQKFSRINHNLEMGWSRWLASVIDEGVVSPGDAVSFE</sequence>
<reference evidence="2" key="1">
    <citation type="submission" date="2018-05" db="EMBL/GenBank/DDBJ databases">
        <authorList>
            <person name="Lanie J.A."/>
            <person name="Ng W.-L."/>
            <person name="Kazmierczak K.M."/>
            <person name="Andrzejewski T.M."/>
            <person name="Davidsen T.M."/>
            <person name="Wayne K.J."/>
            <person name="Tettelin H."/>
            <person name="Glass J.I."/>
            <person name="Rusch D."/>
            <person name="Podicherti R."/>
            <person name="Tsui H.-C.T."/>
            <person name="Winkler M.E."/>
        </authorList>
    </citation>
    <scope>NUCLEOTIDE SEQUENCE</scope>
</reference>
<feature type="domain" description="MOSC" evidence="1">
    <location>
        <begin position="11"/>
        <end position="148"/>
    </location>
</feature>
<proteinExistence type="predicted"/>
<dbReference type="Pfam" id="PF03473">
    <property type="entry name" value="MOSC"/>
    <property type="match status" value="1"/>
</dbReference>
<dbReference type="InterPro" id="IPR005302">
    <property type="entry name" value="MoCF_Sase_C"/>
</dbReference>
<dbReference type="GO" id="GO:0030151">
    <property type="term" value="F:molybdenum ion binding"/>
    <property type="evidence" value="ECO:0007669"/>
    <property type="project" value="InterPro"/>
</dbReference>
<feature type="non-terminal residue" evidence="2">
    <location>
        <position position="1"/>
    </location>
</feature>
<organism evidence="2">
    <name type="scientific">marine metagenome</name>
    <dbReference type="NCBI Taxonomy" id="408172"/>
    <lineage>
        <taxon>unclassified sequences</taxon>
        <taxon>metagenomes</taxon>
        <taxon>ecological metagenomes</taxon>
    </lineage>
</organism>
<protein>
    <recommendedName>
        <fullName evidence="1">MOSC domain-containing protein</fullName>
    </recommendedName>
</protein>
<dbReference type="EMBL" id="UINC01012891">
    <property type="protein sequence ID" value="SVA56041.1"/>
    <property type="molecule type" value="Genomic_DNA"/>
</dbReference>